<dbReference type="InterPro" id="IPR043148">
    <property type="entry name" value="TagF_C"/>
</dbReference>
<evidence type="ECO:0000313" key="2">
    <source>
        <dbReference type="Proteomes" id="UP001262889"/>
    </source>
</evidence>
<dbReference type="Proteomes" id="UP001262889">
    <property type="component" value="Unassembled WGS sequence"/>
</dbReference>
<name>A0ABU3C9P0_9FLAO</name>
<proteinExistence type="predicted"/>
<sequence>MSQNSYDKPSKVLGLVIVDGVGFKNFVLSDFLNQATGGFDRIIIYSGLPASAFDVETNVSLEIVELTVFIESRTAWFWRKMKEVAHLQQHKKNFFGIAANLDKNRPKEISKRAKLISLIFKITSICNSEKWIDFYNKRQINAISKNPVHSGYKKMLSDHNCDLLFFTHQRPPYLAVLDDAAKKLGIKTCSFIFSWDNLPSKGRMAAPFDSFLVWSDLMKEELHYFYPETKNKPVKVVGTPQFEPYVMNQYHSTKKEFSERFNIKQNLKTICYSCGDISTSQNDGLYIETIATSILYKEIPEVNLIVRTSPAENGSRFSEIKEKFPFIIWNFPQWELTREDHPEPWSQRVPFGQDVKDLRSLLEFCDLNINMCSTMSLDFMIFDKPVINPVFGNAENRIYNDQKYLQYAHYERVVKSGAVSIVKNKKELIESIKFSLENPQARIDQQRALLKLQIGKPLEGTSYRIVQALKEIS</sequence>
<dbReference type="EMBL" id="JAVRHQ010000009">
    <property type="protein sequence ID" value="MDT0643034.1"/>
    <property type="molecule type" value="Genomic_DNA"/>
</dbReference>
<dbReference type="SUPFAM" id="SSF53756">
    <property type="entry name" value="UDP-Glycosyltransferase/glycogen phosphorylase"/>
    <property type="match status" value="1"/>
</dbReference>
<comment type="caution">
    <text evidence="1">The sequence shown here is derived from an EMBL/GenBank/DDBJ whole genome shotgun (WGS) entry which is preliminary data.</text>
</comment>
<evidence type="ECO:0000313" key="1">
    <source>
        <dbReference type="EMBL" id="MDT0643034.1"/>
    </source>
</evidence>
<dbReference type="RefSeq" id="WP_311534655.1">
    <property type="nucleotide sequence ID" value="NZ_JAVRHQ010000009.1"/>
</dbReference>
<dbReference type="Gene3D" id="3.40.50.12580">
    <property type="match status" value="1"/>
</dbReference>
<protein>
    <recommendedName>
        <fullName evidence="3">UDP-glycosyltransferase</fullName>
    </recommendedName>
</protein>
<reference evidence="1 2" key="1">
    <citation type="submission" date="2023-09" db="EMBL/GenBank/DDBJ databases">
        <authorList>
            <person name="Rey-Velasco X."/>
        </authorList>
    </citation>
    <scope>NUCLEOTIDE SEQUENCE [LARGE SCALE GENOMIC DNA]</scope>
    <source>
        <strain evidence="1 2">F363</strain>
    </source>
</reference>
<evidence type="ECO:0008006" key="3">
    <source>
        <dbReference type="Google" id="ProtNLM"/>
    </source>
</evidence>
<keyword evidence="2" id="KW-1185">Reference proteome</keyword>
<accession>A0ABU3C9P0</accession>
<organism evidence="1 2">
    <name type="scientific">Autumnicola tepida</name>
    <dbReference type="NCBI Taxonomy" id="3075595"/>
    <lineage>
        <taxon>Bacteria</taxon>
        <taxon>Pseudomonadati</taxon>
        <taxon>Bacteroidota</taxon>
        <taxon>Flavobacteriia</taxon>
        <taxon>Flavobacteriales</taxon>
        <taxon>Flavobacteriaceae</taxon>
        <taxon>Autumnicola</taxon>
    </lineage>
</organism>
<gene>
    <name evidence="1" type="ORF">RM553_09365</name>
</gene>